<evidence type="ECO:0000313" key="3">
    <source>
        <dbReference type="EMBL" id="EKF26007.1"/>
    </source>
</evidence>
<protein>
    <submittedName>
        <fullName evidence="3">Trans-sialidase, putative</fullName>
    </submittedName>
</protein>
<dbReference type="InterPro" id="IPR008377">
    <property type="entry name" value="Sialidase_trypan"/>
</dbReference>
<dbReference type="GO" id="GO:0004308">
    <property type="term" value="F:exo-alpha-sialidase activity"/>
    <property type="evidence" value="ECO:0007669"/>
    <property type="project" value="InterPro"/>
</dbReference>
<reference evidence="3 4" key="1">
    <citation type="journal article" date="2012" name="BMC Genomics">
        <title>Comparative genomic analysis of human infective Trypanosoma cruzi lineages with the bat-restricted subspecies T. cruzi marinkellei.</title>
        <authorList>
            <person name="Franzen O."/>
            <person name="Talavera-Lopez C."/>
            <person name="Ochaya S."/>
            <person name="Butler C.E."/>
            <person name="Messenger L.A."/>
            <person name="Lewis M.D."/>
            <person name="Llewellyn M.S."/>
            <person name="Marinkelle C.J."/>
            <person name="Tyler K.M."/>
            <person name="Miles M.A."/>
            <person name="Andersson B."/>
        </authorList>
    </citation>
    <scope>NUCLEOTIDE SEQUENCE [LARGE SCALE GENOMIC DNA]</scope>
    <source>
        <strain evidence="3 4">B7</strain>
    </source>
</reference>
<comment type="caution">
    <text evidence="3">The sequence shown here is derived from an EMBL/GenBank/DDBJ whole genome shotgun (WGS) entry which is preliminary data.</text>
</comment>
<name>K2NAC3_TRYCR</name>
<sequence>KEGTGEASLSYGMVSVLLTAQLQQVKEVLKTWKKVDERVFKLCSSFLAAKDASSENPRSANVKITDGLVGFLSDNFSGNTWRDEYLGVNATVHNKERSQKADNGVKFTGRGAGAEWPVGRQGENQLYHFANYKFTLVATVSIDGVPREGGPIPVMGVRAGSKGESKLMELSYNKEKKWELLCSDETSKELSSTLGADKTQHVVMLVRNGNQGSAYVDGQRVGGNPRCALGNTELNEISHFYIGGDGGSTESTVSAGSEEGVSVTVTNVLLYNRPLDGNEITALNTKNVIVPELEGPPPPAVGDPPEQKAGTPSA</sequence>
<feature type="domain" description="Trans-sialidase C-terminal" evidence="2">
    <location>
        <begin position="64"/>
        <end position="276"/>
    </location>
</feature>
<dbReference type="EMBL" id="AHKC01022779">
    <property type="protein sequence ID" value="EKF26007.1"/>
    <property type="molecule type" value="Genomic_DNA"/>
</dbReference>
<dbReference type="InterPro" id="IPR013320">
    <property type="entry name" value="ConA-like_dom_sf"/>
</dbReference>
<gene>
    <name evidence="3" type="ORF">MOQ_010321</name>
</gene>
<dbReference type="OrthoDB" id="10429430at2759"/>
<dbReference type="Gene3D" id="2.120.10.10">
    <property type="match status" value="1"/>
</dbReference>
<proteinExistence type="predicted"/>
<feature type="region of interest" description="Disordered" evidence="1">
    <location>
        <begin position="291"/>
        <end position="314"/>
    </location>
</feature>
<dbReference type="AlphaFoldDB" id="K2NAC3"/>
<dbReference type="Proteomes" id="UP000007350">
    <property type="component" value="Unassembled WGS sequence"/>
</dbReference>
<keyword evidence="4" id="KW-1185">Reference proteome</keyword>
<evidence type="ECO:0000256" key="1">
    <source>
        <dbReference type="SAM" id="MobiDB-lite"/>
    </source>
</evidence>
<dbReference type="SUPFAM" id="SSF50939">
    <property type="entry name" value="Sialidases"/>
    <property type="match status" value="1"/>
</dbReference>
<dbReference type="InterPro" id="IPR055239">
    <property type="entry name" value="TS_C"/>
</dbReference>
<evidence type="ECO:0000259" key="2">
    <source>
        <dbReference type="Pfam" id="PF22925"/>
    </source>
</evidence>
<evidence type="ECO:0000313" key="4">
    <source>
        <dbReference type="Proteomes" id="UP000007350"/>
    </source>
</evidence>
<dbReference type="Pfam" id="PF22925">
    <property type="entry name" value="TS_C"/>
    <property type="match status" value="1"/>
</dbReference>
<organism evidence="3 4">
    <name type="scientific">Trypanosoma cruzi marinkellei</name>
    <dbReference type="NCBI Taxonomy" id="85056"/>
    <lineage>
        <taxon>Eukaryota</taxon>
        <taxon>Discoba</taxon>
        <taxon>Euglenozoa</taxon>
        <taxon>Kinetoplastea</taxon>
        <taxon>Metakinetoplastina</taxon>
        <taxon>Trypanosomatida</taxon>
        <taxon>Trypanosomatidae</taxon>
        <taxon>Trypanosoma</taxon>
        <taxon>Schizotrypanum</taxon>
    </lineage>
</organism>
<feature type="non-terminal residue" evidence="3">
    <location>
        <position position="1"/>
    </location>
</feature>
<dbReference type="SUPFAM" id="SSF49899">
    <property type="entry name" value="Concanavalin A-like lectins/glucanases"/>
    <property type="match status" value="1"/>
</dbReference>
<feature type="non-terminal residue" evidence="3">
    <location>
        <position position="314"/>
    </location>
</feature>
<dbReference type="PRINTS" id="PR01803">
    <property type="entry name" value="TCSIALIDASE"/>
</dbReference>
<dbReference type="Gene3D" id="2.60.120.200">
    <property type="match status" value="1"/>
</dbReference>
<dbReference type="InterPro" id="IPR036278">
    <property type="entry name" value="Sialidase_sf"/>
</dbReference>
<accession>K2NAC3</accession>